<evidence type="ECO:0000256" key="1">
    <source>
        <dbReference type="ARBA" id="ARBA00004651"/>
    </source>
</evidence>
<dbReference type="RefSeq" id="WP_212609947.1">
    <property type="nucleotide sequence ID" value="NZ_CP073910.1"/>
</dbReference>
<dbReference type="PANTHER" id="PTHR33529:SF2">
    <property type="entry name" value="LIPOPOLYSACCHARIDE EXPORT SYSTEM PERMEASE PROTEIN LPTG"/>
    <property type="match status" value="1"/>
</dbReference>
<feature type="transmembrane region" description="Helical" evidence="6">
    <location>
        <begin position="107"/>
        <end position="125"/>
    </location>
</feature>
<evidence type="ECO:0000256" key="5">
    <source>
        <dbReference type="ARBA" id="ARBA00023136"/>
    </source>
</evidence>
<dbReference type="GO" id="GO:0015920">
    <property type="term" value="P:lipopolysaccharide transport"/>
    <property type="evidence" value="ECO:0007669"/>
    <property type="project" value="TreeGrafter"/>
</dbReference>
<feature type="transmembrane region" description="Helical" evidence="6">
    <location>
        <begin position="285"/>
        <end position="304"/>
    </location>
</feature>
<dbReference type="InterPro" id="IPR030923">
    <property type="entry name" value="LptG"/>
</dbReference>
<evidence type="ECO:0000256" key="2">
    <source>
        <dbReference type="ARBA" id="ARBA00022475"/>
    </source>
</evidence>
<dbReference type="EMBL" id="CP073910">
    <property type="protein sequence ID" value="QUT06618.1"/>
    <property type="molecule type" value="Genomic_DNA"/>
</dbReference>
<dbReference type="KEGG" id="spph:KFK14_03970"/>
<sequence length="367" mass="39415">MQLQFFPSRTMALYMGRLFLTRSFAVLALLVIVLQTLDLLGESGNILAYKGNGDAQLWHYIFLRAPQIIARFLPFAVLLGTLITLATLNQNSEVIAMKAAGLSAHQILAPLIVVAIGIAGISFVFNDRIVSPSTAALDAWSNVDYGPIPTDSGVKTNAWVRDGNNLINAGIIAGRGKATQLRKIVIFNRVDNTLISIIQAPRAHFDAQAGKGWVLQDAQQFDVTRGTGKAIGTIRFGPDIRPDQFTLAKVDADGLTANELGMAIADLKDAGRPTAALEGSLWHKFSGPLSAVLMPLLGSVAAFGLARSGRLFIRAVIGMALGFTYFVADNFALAMGNLGAYPPFMAAWAPFLLFLLVGETVLIRTEE</sequence>
<evidence type="ECO:0000256" key="3">
    <source>
        <dbReference type="ARBA" id="ARBA00022692"/>
    </source>
</evidence>
<name>A0A975K9Q0_9SPHN</name>
<dbReference type="InterPro" id="IPR005495">
    <property type="entry name" value="LptG/LptF_permease"/>
</dbReference>
<protein>
    <submittedName>
        <fullName evidence="7">LPS export ABC transporter permease LptG</fullName>
    </submittedName>
</protein>
<dbReference type="Pfam" id="PF03739">
    <property type="entry name" value="LptF_LptG"/>
    <property type="match status" value="1"/>
</dbReference>
<keyword evidence="8" id="KW-1185">Reference proteome</keyword>
<dbReference type="PANTHER" id="PTHR33529">
    <property type="entry name" value="SLR0882 PROTEIN-RELATED"/>
    <property type="match status" value="1"/>
</dbReference>
<evidence type="ECO:0000256" key="6">
    <source>
        <dbReference type="SAM" id="Phobius"/>
    </source>
</evidence>
<evidence type="ECO:0000313" key="8">
    <source>
        <dbReference type="Proteomes" id="UP000681425"/>
    </source>
</evidence>
<accession>A0A975K9Q0</accession>
<evidence type="ECO:0000313" key="7">
    <source>
        <dbReference type="EMBL" id="QUT06618.1"/>
    </source>
</evidence>
<gene>
    <name evidence="7" type="primary">lptG</name>
    <name evidence="7" type="ORF">KFK14_03970</name>
</gene>
<dbReference type="GO" id="GO:0043190">
    <property type="term" value="C:ATP-binding cassette (ABC) transporter complex"/>
    <property type="evidence" value="ECO:0007669"/>
    <property type="project" value="InterPro"/>
</dbReference>
<feature type="transmembrane region" description="Helical" evidence="6">
    <location>
        <begin position="68"/>
        <end position="86"/>
    </location>
</feature>
<keyword evidence="3 6" id="KW-0812">Transmembrane</keyword>
<feature type="transmembrane region" description="Helical" evidence="6">
    <location>
        <begin position="340"/>
        <end position="363"/>
    </location>
</feature>
<evidence type="ECO:0000256" key="4">
    <source>
        <dbReference type="ARBA" id="ARBA00022989"/>
    </source>
</evidence>
<reference evidence="7" key="1">
    <citation type="submission" date="2021-04" db="EMBL/GenBank/DDBJ databases">
        <title>Isolation of p-tert-butylphenol degrading bacteria Sphingobium phenoxybenzoativorans Tas13 from active sludge.</title>
        <authorList>
            <person name="Li Y."/>
        </authorList>
    </citation>
    <scope>NUCLEOTIDE SEQUENCE</scope>
    <source>
        <strain evidence="7">Tas13</strain>
    </source>
</reference>
<comment type="subcellular location">
    <subcellularLocation>
        <location evidence="1">Cell membrane</location>
        <topology evidence="1">Multi-pass membrane protein</topology>
    </subcellularLocation>
</comment>
<keyword evidence="2" id="KW-1003">Cell membrane</keyword>
<dbReference type="NCBIfam" id="TIGR04408">
    <property type="entry name" value="LptG_lptG"/>
    <property type="match status" value="1"/>
</dbReference>
<dbReference type="Proteomes" id="UP000681425">
    <property type="component" value="Chromosome"/>
</dbReference>
<dbReference type="AlphaFoldDB" id="A0A975K9Q0"/>
<keyword evidence="4 6" id="KW-1133">Transmembrane helix</keyword>
<keyword evidence="5 6" id="KW-0472">Membrane</keyword>
<dbReference type="GO" id="GO:0055085">
    <property type="term" value="P:transmembrane transport"/>
    <property type="evidence" value="ECO:0007669"/>
    <property type="project" value="InterPro"/>
</dbReference>
<feature type="transmembrane region" description="Helical" evidence="6">
    <location>
        <begin position="12"/>
        <end position="34"/>
    </location>
</feature>
<organism evidence="7 8">
    <name type="scientific">Sphingobium phenoxybenzoativorans</name>
    <dbReference type="NCBI Taxonomy" id="1592790"/>
    <lineage>
        <taxon>Bacteria</taxon>
        <taxon>Pseudomonadati</taxon>
        <taxon>Pseudomonadota</taxon>
        <taxon>Alphaproteobacteria</taxon>
        <taxon>Sphingomonadales</taxon>
        <taxon>Sphingomonadaceae</taxon>
        <taxon>Sphingobium</taxon>
    </lineage>
</organism>
<proteinExistence type="predicted"/>
<feature type="transmembrane region" description="Helical" evidence="6">
    <location>
        <begin position="311"/>
        <end position="328"/>
    </location>
</feature>